<proteinExistence type="predicted"/>
<organism evidence="1 2">
    <name type="scientific">Mediterraneibacter butyricigenes</name>
    <dbReference type="NCBI Taxonomy" id="2316025"/>
    <lineage>
        <taxon>Bacteria</taxon>
        <taxon>Bacillati</taxon>
        <taxon>Bacillota</taxon>
        <taxon>Clostridia</taxon>
        <taxon>Lachnospirales</taxon>
        <taxon>Lachnospiraceae</taxon>
        <taxon>Mediterraneibacter</taxon>
    </lineage>
</organism>
<dbReference type="Proteomes" id="UP000265643">
    <property type="component" value="Unassembled WGS sequence"/>
</dbReference>
<name>A0A391NY62_9FIRM</name>
<sequence length="71" mass="8425">MIKVIEVKAKRGLGIEKDPVREITQYWDIEENLLAERDPDPQLLSDQVIWESKRLQNIIENHSKNQKLQQD</sequence>
<evidence type="ECO:0000313" key="1">
    <source>
        <dbReference type="EMBL" id="GCA66051.1"/>
    </source>
</evidence>
<keyword evidence="2" id="KW-1185">Reference proteome</keyword>
<comment type="caution">
    <text evidence="1">The sequence shown here is derived from an EMBL/GenBank/DDBJ whole genome shotgun (WGS) entry which is preliminary data.</text>
</comment>
<gene>
    <name evidence="1" type="ORF">KGMB01110_04870</name>
</gene>
<dbReference type="EMBL" id="BHGK01000001">
    <property type="protein sequence ID" value="GCA66051.1"/>
    <property type="molecule type" value="Genomic_DNA"/>
</dbReference>
<accession>A0A391NY62</accession>
<dbReference type="AlphaFoldDB" id="A0A391NY62"/>
<evidence type="ECO:0000313" key="2">
    <source>
        <dbReference type="Proteomes" id="UP000265643"/>
    </source>
</evidence>
<protein>
    <submittedName>
        <fullName evidence="1">Uncharacterized protein</fullName>
    </submittedName>
</protein>
<reference evidence="2" key="1">
    <citation type="submission" date="2018-09" db="EMBL/GenBank/DDBJ databases">
        <title>Draft Genome Sequence of Mediterraneibacter sp. KCTC 15684.</title>
        <authorList>
            <person name="Kim J.S."/>
            <person name="Han K.I."/>
            <person name="Suh M.K."/>
            <person name="Lee K.C."/>
            <person name="Eom M.K."/>
            <person name="Lee J.H."/>
            <person name="Park S.H."/>
            <person name="Kang S.W."/>
            <person name="Park J.E."/>
            <person name="Oh B.S."/>
            <person name="Yu S.Y."/>
            <person name="Choi S.H."/>
            <person name="Lee D.H."/>
            <person name="Yoon H."/>
            <person name="Kim B."/>
            <person name="Yang S.J."/>
            <person name="Lee J.S."/>
        </authorList>
    </citation>
    <scope>NUCLEOTIDE SEQUENCE [LARGE SCALE GENOMIC DNA]</scope>
    <source>
        <strain evidence="2">KCTC 15684</strain>
    </source>
</reference>